<dbReference type="Pfam" id="PF15255">
    <property type="entry name" value="CAP-ZIP_m"/>
    <property type="match status" value="1"/>
</dbReference>
<organism evidence="4 5">
    <name type="scientific">Silurus asotus</name>
    <name type="common">Amur catfish</name>
    <name type="synonym">Parasilurus asotus</name>
    <dbReference type="NCBI Taxonomy" id="30991"/>
    <lineage>
        <taxon>Eukaryota</taxon>
        <taxon>Metazoa</taxon>
        <taxon>Chordata</taxon>
        <taxon>Craniata</taxon>
        <taxon>Vertebrata</taxon>
        <taxon>Euteleostomi</taxon>
        <taxon>Actinopterygii</taxon>
        <taxon>Neopterygii</taxon>
        <taxon>Teleostei</taxon>
        <taxon>Ostariophysi</taxon>
        <taxon>Siluriformes</taxon>
        <taxon>Siluridae</taxon>
        <taxon>Silurus</taxon>
    </lineage>
</organism>
<feature type="domain" description="FAM21/CAPZIP" evidence="3">
    <location>
        <begin position="51"/>
        <end position="156"/>
    </location>
</feature>
<feature type="compositionally biased region" description="Basic and acidic residues" evidence="1">
    <location>
        <begin position="231"/>
        <end position="244"/>
    </location>
</feature>
<dbReference type="EMBL" id="MU551550">
    <property type="protein sequence ID" value="KAI5625600.1"/>
    <property type="molecule type" value="Genomic_DNA"/>
</dbReference>
<protein>
    <recommendedName>
        <fullName evidence="3">FAM21/CAPZIP domain-containing protein</fullName>
    </recommendedName>
</protein>
<feature type="compositionally biased region" description="Basic and acidic residues" evidence="1">
    <location>
        <begin position="163"/>
        <end position="184"/>
    </location>
</feature>
<keyword evidence="2" id="KW-0472">Membrane</keyword>
<feature type="compositionally biased region" description="Acidic residues" evidence="1">
    <location>
        <begin position="278"/>
        <end position="287"/>
    </location>
</feature>
<name>A0AAD5FQJ8_SILAS</name>
<feature type="compositionally biased region" description="Polar residues" evidence="1">
    <location>
        <begin position="98"/>
        <end position="112"/>
    </location>
</feature>
<feature type="region of interest" description="Disordered" evidence="1">
    <location>
        <begin position="95"/>
        <end position="291"/>
    </location>
</feature>
<evidence type="ECO:0000256" key="2">
    <source>
        <dbReference type="SAM" id="Phobius"/>
    </source>
</evidence>
<evidence type="ECO:0000313" key="5">
    <source>
        <dbReference type="Proteomes" id="UP001205998"/>
    </source>
</evidence>
<dbReference type="PANTHER" id="PTHR14636:SF1">
    <property type="entry name" value="TPA-INDUCED TRANSMEMBRANE PROTEIN"/>
    <property type="match status" value="1"/>
</dbReference>
<keyword evidence="2" id="KW-0812">Transmembrane</keyword>
<keyword evidence="2" id="KW-1133">Transmembrane helix</keyword>
<gene>
    <name evidence="4" type="ORF">C0J50_14814</name>
</gene>
<sequence>MNGRRKPRFIGVPDASPVKLSVAELAGKFKSHPLPMPRSEEKTAVTPQPPPKTKLKNSPLIEKLQAIPILTPSLLLNSAKSPEGKQQAAPFCAISPCCHQSPNLRPPQQLSENEVPISFEQPAEGTTLPNINKCRVRLSFKRRPPTRPHRKSTGDEGVPDTPEENRSPCDPHSPDTPDKNEYTKDALNVSEDETQENQEDSTPPITVQDTELQEELNDVTKDNEGSGDTEGENKEEVAEEKIEGNPETLGDLDNPQVEKALEEQSNGETECAKKEDDTAGESTEENVEAEHKPVISEQLIRSQTCVTFYTEVADFRVTRTCLRYDQCQDMEIELNDLKQSNNNDEDERRVDPVGTLRRLKKELQEEACWKVRVWMLILIILILIILVIFFSVYFCSVFQEDVDDKYNVADFVVPLYFRGNFTLLNKNLTLDTQSQSILKQKLTHIYNSSYALGRYFSLATVNVLRDSSSPVEYELKFMMPEEHKLLKEFTLSKEMVYSVFLQQIYDEDINEPLRIVPTSLTMEGSFLG</sequence>
<feature type="compositionally biased region" description="Polar residues" evidence="1">
    <location>
        <begin position="200"/>
        <end position="210"/>
    </location>
</feature>
<dbReference type="InterPro" id="IPR033223">
    <property type="entry name" value="TTMP"/>
</dbReference>
<keyword evidence="5" id="KW-1185">Reference proteome</keyword>
<dbReference type="AlphaFoldDB" id="A0AAD5FQJ8"/>
<evidence type="ECO:0000259" key="3">
    <source>
        <dbReference type="Pfam" id="PF15255"/>
    </source>
</evidence>
<accession>A0AAD5FQJ8</accession>
<feature type="region of interest" description="Disordered" evidence="1">
    <location>
        <begin position="29"/>
        <end position="56"/>
    </location>
</feature>
<feature type="compositionally biased region" description="Acidic residues" evidence="1">
    <location>
        <begin position="190"/>
        <end position="199"/>
    </location>
</feature>
<dbReference type="PANTHER" id="PTHR14636">
    <property type="entry name" value="TPA-INDUCED TRANSMEMBRANE PROTEIN"/>
    <property type="match status" value="1"/>
</dbReference>
<proteinExistence type="predicted"/>
<evidence type="ECO:0000256" key="1">
    <source>
        <dbReference type="SAM" id="MobiDB-lite"/>
    </source>
</evidence>
<reference evidence="4" key="1">
    <citation type="submission" date="2018-07" db="EMBL/GenBank/DDBJ databases">
        <title>Comparative genomics of catfishes provides insights into carnivory and benthic adaptation.</title>
        <authorList>
            <person name="Zhang Y."/>
            <person name="Wang D."/>
            <person name="Peng Z."/>
            <person name="Zheng S."/>
            <person name="Shao F."/>
            <person name="Tao W."/>
        </authorList>
    </citation>
    <scope>NUCLEOTIDE SEQUENCE</scope>
    <source>
        <strain evidence="4">Chongqing</strain>
    </source>
</reference>
<feature type="compositionally biased region" description="Basic residues" evidence="1">
    <location>
        <begin position="134"/>
        <end position="151"/>
    </location>
</feature>
<evidence type="ECO:0000313" key="4">
    <source>
        <dbReference type="EMBL" id="KAI5625600.1"/>
    </source>
</evidence>
<dbReference type="InterPro" id="IPR029341">
    <property type="entry name" value="FAM21/CAPZIP"/>
</dbReference>
<feature type="transmembrane region" description="Helical" evidence="2">
    <location>
        <begin position="373"/>
        <end position="394"/>
    </location>
</feature>
<dbReference type="Proteomes" id="UP001205998">
    <property type="component" value="Unassembled WGS sequence"/>
</dbReference>
<comment type="caution">
    <text evidence="4">The sequence shown here is derived from an EMBL/GenBank/DDBJ whole genome shotgun (WGS) entry which is preliminary data.</text>
</comment>